<dbReference type="RefSeq" id="WP_380690409.1">
    <property type="nucleotide sequence ID" value="NZ_JBHRSS010000006.1"/>
</dbReference>
<dbReference type="PANTHER" id="PTHR12526">
    <property type="entry name" value="GLYCOSYLTRANSFERASE"/>
    <property type="match status" value="1"/>
</dbReference>
<sequence length="415" mass="46286">MKELLFLCHRMPYPPNKGDKIRAYHWLKALSERYRVHLGTFVDDPDDWAHRSVLDALTDQQCYRTLKPLAARIRSTTGFLNNRALSVGYYRDARLAGWVDEILATRPIEHVFVFSSTMATYVDTHEGCRRVLDFVDVDSDKWRQYAAKCTGVARWIYTREANRLLAEERRLAGVFDASLFVSDAEADFFRDAAPESSERVGAIGNGVDSVFFDPDLEHDDPYRQPGAARVVFTGVMDYGANVDAVEWFVQNVWPAVRTAQPDAQFWIVGTRPTRQVLALAEHAGVHVTGAVADVRPYLAHASVAVAPMRIARGIQNKVLEALAMGRAVVMSEQAAAGLEPADEAIAAIAESAEAFARAVLAYVDQQDHGRPLPAARSYVTRYYGWQRQFERLYEYIEPGQGNARNVQSAAVGASA</sequence>
<dbReference type="PANTHER" id="PTHR12526:SF600">
    <property type="entry name" value="GLYCOSYL TRANSFERASE GROUP 1"/>
    <property type="match status" value="1"/>
</dbReference>
<name>A0ABV7ESD8_9GAMM</name>
<reference evidence="2" key="1">
    <citation type="journal article" date="2019" name="Int. J. Syst. Evol. Microbiol.">
        <title>The Global Catalogue of Microorganisms (GCM) 10K type strain sequencing project: providing services to taxonomists for standard genome sequencing and annotation.</title>
        <authorList>
            <consortium name="The Broad Institute Genomics Platform"/>
            <consortium name="The Broad Institute Genome Sequencing Center for Infectious Disease"/>
            <person name="Wu L."/>
            <person name="Ma J."/>
        </authorList>
    </citation>
    <scope>NUCLEOTIDE SEQUENCE [LARGE SCALE GENOMIC DNA]</scope>
    <source>
        <strain evidence="2">KCTC 52640</strain>
    </source>
</reference>
<dbReference type="EMBL" id="JBHRSS010000006">
    <property type="protein sequence ID" value="MFC3104861.1"/>
    <property type="molecule type" value="Genomic_DNA"/>
</dbReference>
<dbReference type="CDD" id="cd03801">
    <property type="entry name" value="GT4_PimA-like"/>
    <property type="match status" value="1"/>
</dbReference>
<accession>A0ABV7ESD8</accession>
<evidence type="ECO:0000313" key="2">
    <source>
        <dbReference type="Proteomes" id="UP001595462"/>
    </source>
</evidence>
<protein>
    <submittedName>
        <fullName evidence="1">TIGR03087 family PEP-CTERM/XrtA system glycosyltransferase</fullName>
    </submittedName>
</protein>
<gene>
    <name evidence="1" type="ORF">ACFOSU_13345</name>
</gene>
<proteinExistence type="predicted"/>
<evidence type="ECO:0000313" key="1">
    <source>
        <dbReference type="EMBL" id="MFC3104861.1"/>
    </source>
</evidence>
<dbReference type="NCBIfam" id="TIGR03087">
    <property type="entry name" value="stp1"/>
    <property type="match status" value="1"/>
</dbReference>
<dbReference type="Gene3D" id="3.40.50.2000">
    <property type="entry name" value="Glycogen Phosphorylase B"/>
    <property type="match status" value="2"/>
</dbReference>
<dbReference type="Pfam" id="PF13692">
    <property type="entry name" value="Glyco_trans_1_4"/>
    <property type="match status" value="1"/>
</dbReference>
<comment type="caution">
    <text evidence="1">The sequence shown here is derived from an EMBL/GenBank/DDBJ whole genome shotgun (WGS) entry which is preliminary data.</text>
</comment>
<dbReference type="SUPFAM" id="SSF53756">
    <property type="entry name" value="UDP-Glycosyltransferase/glycogen phosphorylase"/>
    <property type="match status" value="1"/>
</dbReference>
<organism evidence="1 2">
    <name type="scientific">Salinisphaera aquimarina</name>
    <dbReference type="NCBI Taxonomy" id="2094031"/>
    <lineage>
        <taxon>Bacteria</taxon>
        <taxon>Pseudomonadati</taxon>
        <taxon>Pseudomonadota</taxon>
        <taxon>Gammaproteobacteria</taxon>
        <taxon>Salinisphaerales</taxon>
        <taxon>Salinisphaeraceae</taxon>
        <taxon>Salinisphaera</taxon>
    </lineage>
</organism>
<keyword evidence="2" id="KW-1185">Reference proteome</keyword>
<dbReference type="Proteomes" id="UP001595462">
    <property type="component" value="Unassembled WGS sequence"/>
</dbReference>
<dbReference type="InterPro" id="IPR017521">
    <property type="entry name" value="Sugar_tfrase_PEP-CTERM_Stp1"/>
</dbReference>